<dbReference type="GO" id="GO:0006355">
    <property type="term" value="P:regulation of DNA-templated transcription"/>
    <property type="evidence" value="ECO:0007669"/>
    <property type="project" value="InterPro"/>
</dbReference>
<reference evidence="1 2" key="1">
    <citation type="submission" date="2019-12" db="EMBL/GenBank/DDBJ databases">
        <title>Sequence classification of anaerobic respiratory reductive dehalogenases: First we see many, then we see few.</title>
        <authorList>
            <person name="Molenda O."/>
            <person name="Puentes Jacome L.A."/>
            <person name="Cao X."/>
            <person name="Nesbo C.L."/>
            <person name="Tang S."/>
            <person name="Morson N."/>
            <person name="Patron J."/>
            <person name="Lomheim L."/>
            <person name="Wishart D.S."/>
            <person name="Edwards E.A."/>
        </authorList>
    </citation>
    <scope>NUCLEOTIDE SEQUENCE [LARGE SCALE GENOMIC DNA]</scope>
    <source>
        <strain evidence="1 2">12DCA</strain>
    </source>
</reference>
<dbReference type="SUPFAM" id="SSF47598">
    <property type="entry name" value="Ribbon-helix-helix"/>
    <property type="match status" value="1"/>
</dbReference>
<name>A0A857DLJ4_9FIRM</name>
<evidence type="ECO:0000313" key="1">
    <source>
        <dbReference type="EMBL" id="QHA01255.1"/>
    </source>
</evidence>
<dbReference type="InterPro" id="IPR008651">
    <property type="entry name" value="Uncharacterised_HicB"/>
</dbReference>
<dbReference type="InterPro" id="IPR035069">
    <property type="entry name" value="TTHA1013/TTHA0281-like"/>
</dbReference>
<sequence length="112" mass="12635">MSNYIHYRDYTGSIEFSEEDAVFHGKVIGIKNMISFEGDSAKALTEDFHNAVDEYLELCEKSGKQPEKPFKGSFNVRIQPELHRQAALAASARGLSLNAFVEYAIRHNVNQP</sequence>
<accession>A0A857DLJ4</accession>
<dbReference type="InterPro" id="IPR010985">
    <property type="entry name" value="Ribbon_hlx_hlx"/>
</dbReference>
<dbReference type="EMBL" id="CP046996">
    <property type="protein sequence ID" value="QHA01255.1"/>
    <property type="molecule type" value="Genomic_DNA"/>
</dbReference>
<protein>
    <submittedName>
        <fullName evidence="1">Toxin-antitoxin system HicB family antitoxin</fullName>
    </submittedName>
</protein>
<dbReference type="RefSeq" id="WP_019226908.1">
    <property type="nucleotide sequence ID" value="NZ_CP046996.1"/>
</dbReference>
<proteinExistence type="predicted"/>
<dbReference type="SUPFAM" id="SSF143100">
    <property type="entry name" value="TTHA1013/TTHA0281-like"/>
    <property type="match status" value="1"/>
</dbReference>
<evidence type="ECO:0000313" key="2">
    <source>
        <dbReference type="Proteomes" id="UP000430508"/>
    </source>
</evidence>
<dbReference type="AlphaFoldDB" id="A0A857DLJ4"/>
<organism evidence="1 2">
    <name type="scientific">Dehalobacter restrictus</name>
    <dbReference type="NCBI Taxonomy" id="55583"/>
    <lineage>
        <taxon>Bacteria</taxon>
        <taxon>Bacillati</taxon>
        <taxon>Bacillota</taxon>
        <taxon>Clostridia</taxon>
        <taxon>Eubacteriales</taxon>
        <taxon>Desulfitobacteriaceae</taxon>
        <taxon>Dehalobacter</taxon>
    </lineage>
</organism>
<gene>
    <name evidence="1" type="ORF">GQ588_11705</name>
</gene>
<dbReference type="Pfam" id="PF05534">
    <property type="entry name" value="HicB"/>
    <property type="match status" value="1"/>
</dbReference>
<dbReference type="Proteomes" id="UP000430508">
    <property type="component" value="Chromosome"/>
</dbReference>